<evidence type="ECO:0000313" key="6">
    <source>
        <dbReference type="EMBL" id="KAG8470130.1"/>
    </source>
</evidence>
<evidence type="ECO:0000313" key="7">
    <source>
        <dbReference type="Proteomes" id="UP000751190"/>
    </source>
</evidence>
<evidence type="ECO:0000259" key="5">
    <source>
        <dbReference type="Pfam" id="PF01571"/>
    </source>
</evidence>
<evidence type="ECO:0000256" key="3">
    <source>
        <dbReference type="ARBA" id="ARBA00023128"/>
    </source>
</evidence>
<dbReference type="GO" id="GO:0005739">
    <property type="term" value="C:mitochondrion"/>
    <property type="evidence" value="ECO:0007669"/>
    <property type="project" value="UniProtKB-SubCell"/>
</dbReference>
<evidence type="ECO:0000256" key="2">
    <source>
        <dbReference type="ARBA" id="ARBA00022946"/>
    </source>
</evidence>
<dbReference type="NCBIfam" id="TIGR03317">
    <property type="entry name" value="ygfZ_signature"/>
    <property type="match status" value="1"/>
</dbReference>
<accession>A0A8J5XYA2</accession>
<keyword evidence="7" id="KW-1185">Reference proteome</keyword>
<feature type="chain" id="PRO_5035273154" description="GCVT N-terminal domain-containing protein" evidence="4">
    <location>
        <begin position="24"/>
        <end position="479"/>
    </location>
</feature>
<feature type="signal peptide" evidence="4">
    <location>
        <begin position="1"/>
        <end position="23"/>
    </location>
</feature>
<keyword evidence="2" id="KW-0809">Transit peptide</keyword>
<dbReference type="PANTHER" id="PTHR22602">
    <property type="entry name" value="TRANSFERASE CAF17, MITOCHONDRIAL-RELATED"/>
    <property type="match status" value="1"/>
</dbReference>
<keyword evidence="4" id="KW-0732">Signal</keyword>
<protein>
    <recommendedName>
        <fullName evidence="5">GCVT N-terminal domain-containing protein</fullName>
    </recommendedName>
</protein>
<dbReference type="InterPro" id="IPR027266">
    <property type="entry name" value="TrmE/GcvT-like"/>
</dbReference>
<dbReference type="Pfam" id="PF01571">
    <property type="entry name" value="GCV_T"/>
    <property type="match status" value="1"/>
</dbReference>
<reference evidence="6" key="1">
    <citation type="submission" date="2021-05" db="EMBL/GenBank/DDBJ databases">
        <title>The genome of the haptophyte Pavlova lutheri (Diacronema luteri, Pavlovales) - a model for lipid biosynthesis in eukaryotic algae.</title>
        <authorList>
            <person name="Hulatt C.J."/>
            <person name="Posewitz M.C."/>
        </authorList>
    </citation>
    <scope>NUCLEOTIDE SEQUENCE</scope>
    <source>
        <strain evidence="6">NIVA-4/92</strain>
    </source>
</reference>
<evidence type="ECO:0000256" key="4">
    <source>
        <dbReference type="SAM" id="SignalP"/>
    </source>
</evidence>
<sequence length="479" mass="48705">MAPSRRRACLAFLASCLPLVALASQAVGSLQPLRQLQVARGARLGAVSYADGEVADDVVVAFGPAHDGDGADLLPALRRALAADCVVLDRSHWRVLRLRGEDRRRFLHSQCTNELAGAPAGALLDACVLDAQGRMVDLLTVADVPSDGELVIVASPNRGARLAAAFERVIFPLDRVECGLEPRGRSALFELIGAGARRRAARALGVVEAELPAANGARVIGDVLALGSGSLSRAHDGACALLAPAARAAALWDALGVREPGAGTGAGEPALGGEREWQALRIACGRPFPDAELTRETNPLELGLYHTISFKKGCYLGQETVAKVNAAPAPKQRLFGVRLDRPLPVGAPLFADGADGSGARAGIVTSMLASGDGLAIIRSAVGSAGLRVRGETDGAGGGSRGQVVELPFASRSEAQSAGPRDTVGGDASAPAAAAADAKALAAAAAAAEAEAARKAAKLAAMQARFDAFKASSSATQGGG</sequence>
<keyword evidence="3" id="KW-0496">Mitochondrion</keyword>
<feature type="domain" description="GCVT N-terminal" evidence="5">
    <location>
        <begin position="80"/>
        <end position="312"/>
    </location>
</feature>
<dbReference type="GO" id="GO:0016226">
    <property type="term" value="P:iron-sulfur cluster assembly"/>
    <property type="evidence" value="ECO:0007669"/>
    <property type="project" value="TreeGrafter"/>
</dbReference>
<dbReference type="Proteomes" id="UP000751190">
    <property type="component" value="Unassembled WGS sequence"/>
</dbReference>
<dbReference type="SUPFAM" id="SSF103025">
    <property type="entry name" value="Folate-binding domain"/>
    <property type="match status" value="1"/>
</dbReference>
<name>A0A8J5XYA2_DIALT</name>
<dbReference type="Gene3D" id="3.30.1360.120">
    <property type="entry name" value="Probable tRNA modification gtpase trme, domain 1"/>
    <property type="match status" value="1"/>
</dbReference>
<comment type="subcellular location">
    <subcellularLocation>
        <location evidence="1">Mitochondrion</location>
    </subcellularLocation>
</comment>
<dbReference type="PANTHER" id="PTHR22602:SF0">
    <property type="entry name" value="TRANSFERASE CAF17, MITOCHONDRIAL-RELATED"/>
    <property type="match status" value="1"/>
</dbReference>
<dbReference type="InterPro" id="IPR017703">
    <property type="entry name" value="YgfZ/GCV_T_CS"/>
</dbReference>
<evidence type="ECO:0000256" key="1">
    <source>
        <dbReference type="ARBA" id="ARBA00004173"/>
    </source>
</evidence>
<dbReference type="InterPro" id="IPR045179">
    <property type="entry name" value="YgfZ/GcvT"/>
</dbReference>
<organism evidence="6 7">
    <name type="scientific">Diacronema lutheri</name>
    <name type="common">Unicellular marine alga</name>
    <name type="synonym">Monochrysis lutheri</name>
    <dbReference type="NCBI Taxonomy" id="2081491"/>
    <lineage>
        <taxon>Eukaryota</taxon>
        <taxon>Haptista</taxon>
        <taxon>Haptophyta</taxon>
        <taxon>Pavlovophyceae</taxon>
        <taxon>Pavlovales</taxon>
        <taxon>Pavlovaceae</taxon>
        <taxon>Diacronema</taxon>
    </lineage>
</organism>
<dbReference type="AlphaFoldDB" id="A0A8J5XYA2"/>
<dbReference type="InterPro" id="IPR006222">
    <property type="entry name" value="GCVT_N"/>
</dbReference>
<dbReference type="EMBL" id="JAGTXO010000001">
    <property type="protein sequence ID" value="KAG8470130.1"/>
    <property type="molecule type" value="Genomic_DNA"/>
</dbReference>
<gene>
    <name evidence="6" type="ORF">KFE25_008551</name>
</gene>
<comment type="caution">
    <text evidence="6">The sequence shown here is derived from an EMBL/GenBank/DDBJ whole genome shotgun (WGS) entry which is preliminary data.</text>
</comment>
<proteinExistence type="predicted"/>
<dbReference type="OrthoDB" id="3369at2759"/>
<dbReference type="OMA" id="WWDLARE"/>